<evidence type="ECO:0000256" key="4">
    <source>
        <dbReference type="ARBA" id="ARBA00022737"/>
    </source>
</evidence>
<dbReference type="Pfam" id="PF00632">
    <property type="entry name" value="HECT"/>
    <property type="match status" value="1"/>
</dbReference>
<name>A0A7M7JMI5_VARDE</name>
<dbReference type="FunCoup" id="A0A7M7JMI5">
    <property type="interactions" value="1640"/>
</dbReference>
<dbReference type="OMA" id="FVLCSEY"/>
<dbReference type="PROSITE" id="PS00626">
    <property type="entry name" value="RCC1_2"/>
    <property type="match status" value="2"/>
</dbReference>
<accession>A0A7M7JMI5</accession>
<dbReference type="PROSITE" id="PS50012">
    <property type="entry name" value="RCC1_3"/>
    <property type="match status" value="6"/>
</dbReference>
<dbReference type="PRINTS" id="PR00633">
    <property type="entry name" value="RCCNDNSATION"/>
</dbReference>
<dbReference type="EnsemblMetazoa" id="XM_022798258">
    <property type="protein sequence ID" value="XP_022653993"/>
    <property type="gene ID" value="LOC111247404"/>
</dbReference>
<evidence type="ECO:0000256" key="2">
    <source>
        <dbReference type="ARBA" id="ARBA00022490"/>
    </source>
</evidence>
<dbReference type="EnsemblMetazoa" id="XM_022798256">
    <property type="protein sequence ID" value="XP_022653991"/>
    <property type="gene ID" value="LOC111247404"/>
</dbReference>
<dbReference type="SUPFAM" id="SSF50985">
    <property type="entry name" value="RCC1/BLIP-II"/>
    <property type="match status" value="1"/>
</dbReference>
<dbReference type="InterPro" id="IPR051709">
    <property type="entry name" value="Ub-ligase/GTPase-reg"/>
</dbReference>
<dbReference type="EnsemblMetazoa" id="XM_022798259">
    <property type="protein sequence ID" value="XP_022653994"/>
    <property type="gene ID" value="LOC111247404"/>
</dbReference>
<protein>
    <recommendedName>
        <fullName evidence="9">HECT domain-containing protein</fullName>
    </recommendedName>
</protein>
<keyword evidence="11" id="KW-1185">Reference proteome</keyword>
<dbReference type="EnsemblMetazoa" id="XM_022798264">
    <property type="protein sequence ID" value="XP_022653999"/>
    <property type="gene ID" value="LOC111247404"/>
</dbReference>
<dbReference type="RefSeq" id="XP_022653994.1">
    <property type="nucleotide sequence ID" value="XM_022798259.1"/>
</dbReference>
<sequence length="1181" mass="131959">MAGKRTQSPQPPLRQWLMACGGTVEGELGLGGTEDHIVRVLRSIPSMERIRIEQVASGRNHTLILSESGQVYSCGSNSHGQLGRPEVGVRKPEIITTLYQHKIVQVACGEQHSMALSEAGQVFVWGANNNGQLGDPEAKDAENRGHPRIVKKLGSSAVQIASGSNHCLALANNGTVFAWGSNQCGQLGLGTAGNYVSTPQDVLSLQGVPLSQIVCGGQHSMVLSKSGTLLVWGSNRHGQLGLGDTVDRASPAVVKPLRQHGLKYISAGEEHSAVLTADGGVFTFGSGTYGQLGHGCKADQPTPRKIMDLMGTIVTQIATGRCHTICYAPGPGRIYTFGLGGSGQLGIPALPSSVATPTQLPGKWIQALEVKLIRPTDPTRRNSNEVGADWSQCLNDEFQEANKSMVASPIDAAGSSERSWNERINVEVPKAKAARKRGSQSDERPDAGNTGQVRPGSGQREPGAKVKKAKTKASEVDQIGERLALLPEKDPAEILKTEMLVFAIFAGGDRTFIISHEPRKYGVHASADYRVRPKRSQIRTINVDILETMPHLKRDESVPQATMDNLEGVLSSLACMNGSFLTDQDRHYDCSGYNHGVDTELALRAMKCLEDTKNSSLKEMIRSEFERLVASVYAMSQRPVDIEAMRIYVLIPMSFLFQKVPDFLETITNPFQRALLRLKSTASKIVSAWYSQYNEHVFGDFVRCLKNVIDHVLMYNRSDTISMELALKTLKQLNSINRSKLIVPFEEFYIEILSQHISIEKDYMEWQMSSPELRARQLFFCDYPFVFDAQAKTTILTVDAAIQKHTAIQQSMNQSLNPFAVVFRQQQVNPFLILKVDRDRLIEDSLRQLSMKDCADLRKPLKVIFDREDAVDEGGVRKEFFMLLIEKILSPDFGIFKVYSESNYMWFNPSFFNEDKQTIFLIGILCGLAIYNQTIIPLPFPLALYKKLLKEPVTFRDLEILSPQVAKNLKDLLNHKEDDIEEVYCLNFTIARDNYGLAEEVELKDGGSNISVNLKNRQEYVDLYVDWIFNKSCFEMFALFANGFYRVLKSEILSLFNANELMTLVAGKENYDWKDLQLHTGYKDEYNPDHPVIRMFWKVFHDLKQSEKKDFLRFVTGSDRIPLLGMGEIKMVVIPYRASTVHLPVAHTCTNTLELPKYESETVLKEKLITAISHHVGFGIR</sequence>
<evidence type="ECO:0000259" key="9">
    <source>
        <dbReference type="PROSITE" id="PS50237"/>
    </source>
</evidence>
<evidence type="ECO:0000256" key="1">
    <source>
        <dbReference type="ARBA" id="ARBA00004496"/>
    </source>
</evidence>
<keyword evidence="5 6" id="KW-0833">Ubl conjugation pathway</keyword>
<dbReference type="RefSeq" id="XP_022653990.1">
    <property type="nucleotide sequence ID" value="XM_022798255.1"/>
</dbReference>
<dbReference type="Proteomes" id="UP000594260">
    <property type="component" value="Unplaced"/>
</dbReference>
<dbReference type="RefSeq" id="XP_022653993.1">
    <property type="nucleotide sequence ID" value="XM_022798258.1"/>
</dbReference>
<evidence type="ECO:0000256" key="5">
    <source>
        <dbReference type="ARBA" id="ARBA00022786"/>
    </source>
</evidence>
<dbReference type="FunFam" id="3.30.2410.10:FF:000003">
    <property type="entry name" value="probable E3 ubiquitin-protein ligase HERC4 isoform X1"/>
    <property type="match status" value="1"/>
</dbReference>
<dbReference type="Gene3D" id="3.90.1750.10">
    <property type="entry name" value="Hect, E3 ligase catalytic domains"/>
    <property type="match status" value="1"/>
</dbReference>
<reference evidence="10" key="1">
    <citation type="submission" date="2021-01" db="UniProtKB">
        <authorList>
            <consortium name="EnsemblMetazoa"/>
        </authorList>
    </citation>
    <scope>IDENTIFICATION</scope>
</reference>
<dbReference type="PROSITE" id="PS50237">
    <property type="entry name" value="HECT"/>
    <property type="match status" value="1"/>
</dbReference>
<dbReference type="InterPro" id="IPR058923">
    <property type="entry name" value="RCC1-like_dom"/>
</dbReference>
<evidence type="ECO:0000256" key="6">
    <source>
        <dbReference type="PROSITE-ProRule" id="PRU00104"/>
    </source>
</evidence>
<feature type="domain" description="HECT" evidence="9">
    <location>
        <begin position="853"/>
        <end position="1181"/>
    </location>
</feature>
<dbReference type="SMART" id="SM00119">
    <property type="entry name" value="HECTc"/>
    <property type="match status" value="1"/>
</dbReference>
<dbReference type="GO" id="GO:0009966">
    <property type="term" value="P:regulation of signal transduction"/>
    <property type="evidence" value="ECO:0007669"/>
    <property type="project" value="UniProtKB-ARBA"/>
</dbReference>
<dbReference type="AlphaFoldDB" id="A0A7M7JMI5"/>
<feature type="repeat" description="RCC1" evidence="7">
    <location>
        <begin position="69"/>
        <end position="119"/>
    </location>
</feature>
<dbReference type="InterPro" id="IPR035983">
    <property type="entry name" value="Hect_E3_ubiquitin_ligase"/>
</dbReference>
<dbReference type="Pfam" id="PF25390">
    <property type="entry name" value="WD40_RLD"/>
    <property type="match status" value="1"/>
</dbReference>
<keyword evidence="4" id="KW-0677">Repeat</keyword>
<keyword evidence="3" id="KW-0808">Transferase</keyword>
<dbReference type="GO" id="GO:0005737">
    <property type="term" value="C:cytoplasm"/>
    <property type="evidence" value="ECO:0007669"/>
    <property type="project" value="UniProtKB-SubCell"/>
</dbReference>
<comment type="subcellular location">
    <subcellularLocation>
        <location evidence="1">Cytoplasm</location>
    </subcellularLocation>
</comment>
<feature type="repeat" description="RCC1" evidence="7">
    <location>
        <begin position="15"/>
        <end position="68"/>
    </location>
</feature>
<dbReference type="OrthoDB" id="5981550at2759"/>
<dbReference type="SUPFAM" id="SSF56204">
    <property type="entry name" value="Hect, E3 ligase catalytic domain"/>
    <property type="match status" value="1"/>
</dbReference>
<dbReference type="InterPro" id="IPR000408">
    <property type="entry name" value="Reg_chr_condens"/>
</dbReference>
<dbReference type="InParanoid" id="A0A7M7JMI5"/>
<dbReference type="FunFam" id="3.30.2160.10:FF:000004">
    <property type="entry name" value="probable E3 ubiquitin-protein ligase HERC4 isoform X1"/>
    <property type="match status" value="1"/>
</dbReference>
<feature type="repeat" description="RCC1" evidence="7">
    <location>
        <begin position="120"/>
        <end position="173"/>
    </location>
</feature>
<feature type="repeat" description="RCC1" evidence="7">
    <location>
        <begin position="174"/>
        <end position="226"/>
    </location>
</feature>
<dbReference type="GO" id="GO:0004842">
    <property type="term" value="F:ubiquitin-protein transferase activity"/>
    <property type="evidence" value="ECO:0007669"/>
    <property type="project" value="InterPro"/>
</dbReference>
<dbReference type="EnsemblMetazoa" id="XM_022798257">
    <property type="protein sequence ID" value="XP_022653992"/>
    <property type="gene ID" value="LOC111247404"/>
</dbReference>
<feature type="region of interest" description="Disordered" evidence="8">
    <location>
        <begin position="413"/>
        <end position="473"/>
    </location>
</feature>
<dbReference type="InterPro" id="IPR009091">
    <property type="entry name" value="RCC1/BLIP-II"/>
</dbReference>
<feature type="repeat" description="RCC1" evidence="7">
    <location>
        <begin position="279"/>
        <end position="330"/>
    </location>
</feature>
<keyword evidence="2" id="KW-0963">Cytoplasm</keyword>
<evidence type="ECO:0000256" key="8">
    <source>
        <dbReference type="SAM" id="MobiDB-lite"/>
    </source>
</evidence>
<evidence type="ECO:0000256" key="7">
    <source>
        <dbReference type="PROSITE-ProRule" id="PRU00235"/>
    </source>
</evidence>
<dbReference type="Gene3D" id="2.130.10.30">
    <property type="entry name" value="Regulator of chromosome condensation 1/beta-lactamase-inhibitor protein II"/>
    <property type="match status" value="2"/>
</dbReference>
<dbReference type="PANTHER" id="PTHR45622">
    <property type="entry name" value="UBIQUITIN-PROTEIN LIGASE E3A-RELATED"/>
    <property type="match status" value="1"/>
</dbReference>
<dbReference type="PANTHER" id="PTHR45622:SF76">
    <property type="entry name" value="HECT AND RLD DOMAIN CONTAINING E3 UBIQUITIN LIGASE 4, ISOFORM C"/>
    <property type="match status" value="1"/>
</dbReference>
<proteinExistence type="predicted"/>
<dbReference type="Gene3D" id="3.30.2160.10">
    <property type="entry name" value="Hect, E3 ligase catalytic domain"/>
    <property type="match status" value="1"/>
</dbReference>
<dbReference type="InterPro" id="IPR000569">
    <property type="entry name" value="HECT_dom"/>
</dbReference>
<dbReference type="GeneID" id="111247404"/>
<evidence type="ECO:0000313" key="11">
    <source>
        <dbReference type="Proteomes" id="UP000594260"/>
    </source>
</evidence>
<organism evidence="10 11">
    <name type="scientific">Varroa destructor</name>
    <name type="common">Honeybee mite</name>
    <dbReference type="NCBI Taxonomy" id="109461"/>
    <lineage>
        <taxon>Eukaryota</taxon>
        <taxon>Metazoa</taxon>
        <taxon>Ecdysozoa</taxon>
        <taxon>Arthropoda</taxon>
        <taxon>Chelicerata</taxon>
        <taxon>Arachnida</taxon>
        <taxon>Acari</taxon>
        <taxon>Parasitiformes</taxon>
        <taxon>Mesostigmata</taxon>
        <taxon>Gamasina</taxon>
        <taxon>Dermanyssoidea</taxon>
        <taxon>Varroidae</taxon>
        <taxon>Varroa</taxon>
    </lineage>
</organism>
<dbReference type="EnsemblMetazoa" id="XM_022798255">
    <property type="protein sequence ID" value="XP_022653990"/>
    <property type="gene ID" value="LOC111247404"/>
</dbReference>
<dbReference type="RefSeq" id="XP_022653999.1">
    <property type="nucleotide sequence ID" value="XM_022798264.1"/>
</dbReference>
<dbReference type="KEGG" id="vde:111247404"/>
<dbReference type="CDD" id="cd00078">
    <property type="entry name" value="HECTc"/>
    <property type="match status" value="1"/>
</dbReference>
<dbReference type="RefSeq" id="XP_022653992.1">
    <property type="nucleotide sequence ID" value="XM_022798257.1"/>
</dbReference>
<dbReference type="RefSeq" id="XP_022653991.1">
    <property type="nucleotide sequence ID" value="XM_022798256.1"/>
</dbReference>
<evidence type="ECO:0000256" key="3">
    <source>
        <dbReference type="ARBA" id="ARBA00022679"/>
    </source>
</evidence>
<feature type="active site" description="Glycyl thioester intermediate" evidence="6">
    <location>
        <position position="1149"/>
    </location>
</feature>
<dbReference type="Gene3D" id="3.30.2410.10">
    <property type="entry name" value="Hect, E3 ligase catalytic domain"/>
    <property type="match status" value="1"/>
</dbReference>
<evidence type="ECO:0000313" key="10">
    <source>
        <dbReference type="EnsemblMetazoa" id="XP_022653994"/>
    </source>
</evidence>
<feature type="repeat" description="RCC1" evidence="7">
    <location>
        <begin position="227"/>
        <end position="278"/>
    </location>
</feature>